<dbReference type="Proteomes" id="UP000654604">
    <property type="component" value="Unassembled WGS sequence"/>
</dbReference>
<gene>
    <name evidence="1" type="ORF">IQ215_12015</name>
</gene>
<reference evidence="1 2" key="1">
    <citation type="submission" date="2020-10" db="EMBL/GenBank/DDBJ databases">
        <authorList>
            <person name="Castelo-Branco R."/>
            <person name="Eusebio N."/>
            <person name="Adriana R."/>
            <person name="Vieira A."/>
            <person name="Brugerolle De Fraissinette N."/>
            <person name="Rezende De Castro R."/>
            <person name="Schneider M.P."/>
            <person name="Vasconcelos V."/>
            <person name="Leao P.N."/>
        </authorList>
    </citation>
    <scope>NUCLEOTIDE SEQUENCE [LARGE SCALE GENOMIC DNA]</scope>
    <source>
        <strain evidence="1 2">LEGE 03274</strain>
    </source>
</reference>
<dbReference type="EMBL" id="JADEWC010000031">
    <property type="protein sequence ID" value="MBE9223422.1"/>
    <property type="molecule type" value="Genomic_DNA"/>
</dbReference>
<sequence>MINNKNTAQQAKQAHRNTLLETLEHRLQVAKANGQTALVNQLEAEKRYYLS</sequence>
<name>A0ABR9V6A7_9CHRO</name>
<proteinExistence type="predicted"/>
<evidence type="ECO:0000313" key="1">
    <source>
        <dbReference type="EMBL" id="MBE9223422.1"/>
    </source>
</evidence>
<keyword evidence="2" id="KW-1185">Reference proteome</keyword>
<accession>A0ABR9V6A7</accession>
<evidence type="ECO:0000313" key="2">
    <source>
        <dbReference type="Proteomes" id="UP000654604"/>
    </source>
</evidence>
<protein>
    <submittedName>
        <fullName evidence="1">Uncharacterized protein</fullName>
    </submittedName>
</protein>
<dbReference type="RefSeq" id="WP_193801661.1">
    <property type="nucleotide sequence ID" value="NZ_JADEWC010000031.1"/>
</dbReference>
<comment type="caution">
    <text evidence="1">The sequence shown here is derived from an EMBL/GenBank/DDBJ whole genome shotgun (WGS) entry which is preliminary data.</text>
</comment>
<organism evidence="1 2">
    <name type="scientific">Cyanobacterium stanieri LEGE 03274</name>
    <dbReference type="NCBI Taxonomy" id="1828756"/>
    <lineage>
        <taxon>Bacteria</taxon>
        <taxon>Bacillati</taxon>
        <taxon>Cyanobacteriota</taxon>
        <taxon>Cyanophyceae</taxon>
        <taxon>Oscillatoriophycideae</taxon>
        <taxon>Chroococcales</taxon>
        <taxon>Geminocystaceae</taxon>
        <taxon>Cyanobacterium</taxon>
    </lineage>
</organism>